<dbReference type="SUPFAM" id="SSF51735">
    <property type="entry name" value="NAD(P)-binding Rossmann-fold domains"/>
    <property type="match status" value="1"/>
</dbReference>
<dbReference type="PANTHER" id="PTHR43477">
    <property type="entry name" value="DIHYDROANTICAPSIN 7-DEHYDROGENASE"/>
    <property type="match status" value="1"/>
</dbReference>
<evidence type="ECO:0000256" key="2">
    <source>
        <dbReference type="ARBA" id="ARBA00023002"/>
    </source>
</evidence>
<dbReference type="PANTHER" id="PTHR43477:SF1">
    <property type="entry name" value="DIHYDROANTICAPSIN 7-DEHYDROGENASE"/>
    <property type="match status" value="1"/>
</dbReference>
<dbReference type="InterPro" id="IPR051122">
    <property type="entry name" value="SDR_DHRS6-like"/>
</dbReference>
<dbReference type="InterPro" id="IPR020904">
    <property type="entry name" value="Sc_DH/Rdtase_CS"/>
</dbReference>
<dbReference type="GO" id="GO:0016491">
    <property type="term" value="F:oxidoreductase activity"/>
    <property type="evidence" value="ECO:0007669"/>
    <property type="project" value="UniProtKB-KW"/>
</dbReference>
<organism evidence="3 4">
    <name type="scientific">Nocardia alba</name>
    <dbReference type="NCBI Taxonomy" id="225051"/>
    <lineage>
        <taxon>Bacteria</taxon>
        <taxon>Bacillati</taxon>
        <taxon>Actinomycetota</taxon>
        <taxon>Actinomycetes</taxon>
        <taxon>Mycobacteriales</taxon>
        <taxon>Nocardiaceae</taxon>
        <taxon>Nocardia</taxon>
    </lineage>
</organism>
<dbReference type="CDD" id="cd05233">
    <property type="entry name" value="SDR_c"/>
    <property type="match status" value="1"/>
</dbReference>
<dbReference type="EMBL" id="SMFR01000002">
    <property type="protein sequence ID" value="TCJ96976.1"/>
    <property type="molecule type" value="Genomic_DNA"/>
</dbReference>
<accession>A0A4R1FPA7</accession>
<protein>
    <submittedName>
        <fullName evidence="3">NAD(P)-dependent dehydrogenase (Short-subunit alcohol dehydrogenase family)</fullName>
    </submittedName>
</protein>
<comment type="caution">
    <text evidence="3">The sequence shown here is derived from an EMBL/GenBank/DDBJ whole genome shotgun (WGS) entry which is preliminary data.</text>
</comment>
<dbReference type="RefSeq" id="WP_067445817.1">
    <property type="nucleotide sequence ID" value="NZ_SMFR01000002.1"/>
</dbReference>
<dbReference type="Gene3D" id="3.40.50.720">
    <property type="entry name" value="NAD(P)-binding Rossmann-like Domain"/>
    <property type="match status" value="1"/>
</dbReference>
<proteinExistence type="inferred from homology"/>
<dbReference type="FunFam" id="3.40.50.720:FF:000084">
    <property type="entry name" value="Short-chain dehydrogenase reductase"/>
    <property type="match status" value="1"/>
</dbReference>
<dbReference type="PROSITE" id="PS00061">
    <property type="entry name" value="ADH_SHORT"/>
    <property type="match status" value="1"/>
</dbReference>
<dbReference type="STRING" id="1210063.GCA_001612665_00669"/>
<sequence length="258" mass="26469">MTEPSPAGTRRVAIVTGAASGIGRATVELFAERGHDVVAVDIAERGLTGLDDAIVTVAGDISEDAVNQAAVDIALQRFGRLDTVVLNAGTGGTPPLESADAVPAADRIFDVNLLGPIRGLRAAIPALRRFGGSVVVTASVAGLRGDAGNWAYNASKAAVINLVRAVAIDYAAQGIRINALAPGLTRTAITAGVHQDPALLADIERRIPLGRFAEPREQAEAIWFLASPAAGYITGTTLVVDGGLDANLGILPLPGRTF</sequence>
<dbReference type="InterPro" id="IPR036291">
    <property type="entry name" value="NAD(P)-bd_dom_sf"/>
</dbReference>
<evidence type="ECO:0000313" key="4">
    <source>
        <dbReference type="Proteomes" id="UP000294856"/>
    </source>
</evidence>
<gene>
    <name evidence="3" type="ORF">DFR71_3010</name>
</gene>
<evidence type="ECO:0000256" key="1">
    <source>
        <dbReference type="ARBA" id="ARBA00006484"/>
    </source>
</evidence>
<evidence type="ECO:0000313" key="3">
    <source>
        <dbReference type="EMBL" id="TCJ96976.1"/>
    </source>
</evidence>
<reference evidence="3 4" key="1">
    <citation type="submission" date="2019-03" db="EMBL/GenBank/DDBJ databases">
        <title>Genomic Encyclopedia of Type Strains, Phase IV (KMG-IV): sequencing the most valuable type-strain genomes for metagenomic binning, comparative biology and taxonomic classification.</title>
        <authorList>
            <person name="Goeker M."/>
        </authorList>
    </citation>
    <scope>NUCLEOTIDE SEQUENCE [LARGE SCALE GENOMIC DNA]</scope>
    <source>
        <strain evidence="3 4">DSM 44684</strain>
    </source>
</reference>
<dbReference type="InterPro" id="IPR002347">
    <property type="entry name" value="SDR_fam"/>
</dbReference>
<keyword evidence="2" id="KW-0560">Oxidoreductase</keyword>
<comment type="similarity">
    <text evidence="1">Belongs to the short-chain dehydrogenases/reductases (SDR) family.</text>
</comment>
<dbReference type="Proteomes" id="UP000294856">
    <property type="component" value="Unassembled WGS sequence"/>
</dbReference>
<name>A0A4R1FPA7_9NOCA</name>
<dbReference type="PRINTS" id="PR00080">
    <property type="entry name" value="SDRFAMILY"/>
</dbReference>
<dbReference type="AlphaFoldDB" id="A0A4R1FPA7"/>
<dbReference type="PRINTS" id="PR00081">
    <property type="entry name" value="GDHRDH"/>
</dbReference>
<keyword evidence="4" id="KW-1185">Reference proteome</keyword>
<dbReference type="Pfam" id="PF13561">
    <property type="entry name" value="adh_short_C2"/>
    <property type="match status" value="1"/>
</dbReference>
<dbReference type="OrthoDB" id="7064009at2"/>